<dbReference type="EMBL" id="JBHUOX010000014">
    <property type="protein sequence ID" value="MFD3002237.1"/>
    <property type="molecule type" value="Genomic_DNA"/>
</dbReference>
<dbReference type="Proteomes" id="UP001597641">
    <property type="component" value="Unassembled WGS sequence"/>
</dbReference>
<sequence length="94" mass="9356">MKRTYAFIVAGAILMMSGGLTSCSGENTTGVDTTNTEAEAGSGMNNSGEAAEEYGDGSTGDYDGAGENTGADDSDAPIGMDTARTTTPSVDNGN</sequence>
<feature type="compositionally biased region" description="Polar residues" evidence="1">
    <location>
        <begin position="25"/>
        <end position="48"/>
    </location>
</feature>
<name>A0ABW6BYT0_9BACT</name>
<organism evidence="3 4">
    <name type="scientific">Pontibacter toksunensis</name>
    <dbReference type="NCBI Taxonomy" id="1332631"/>
    <lineage>
        <taxon>Bacteria</taxon>
        <taxon>Pseudomonadati</taxon>
        <taxon>Bacteroidota</taxon>
        <taxon>Cytophagia</taxon>
        <taxon>Cytophagales</taxon>
        <taxon>Hymenobacteraceae</taxon>
        <taxon>Pontibacter</taxon>
    </lineage>
</organism>
<feature type="compositionally biased region" description="Polar residues" evidence="1">
    <location>
        <begin position="83"/>
        <end position="94"/>
    </location>
</feature>
<comment type="caution">
    <text evidence="3">The sequence shown here is derived from an EMBL/GenBank/DDBJ whole genome shotgun (WGS) entry which is preliminary data.</text>
</comment>
<feature type="chain" id="PRO_5046873889" evidence="2">
    <location>
        <begin position="22"/>
        <end position="94"/>
    </location>
</feature>
<gene>
    <name evidence="3" type="ORF">ACFS7Z_17835</name>
</gene>
<evidence type="ECO:0000313" key="3">
    <source>
        <dbReference type="EMBL" id="MFD3002237.1"/>
    </source>
</evidence>
<keyword evidence="2" id="KW-0732">Signal</keyword>
<feature type="region of interest" description="Disordered" evidence="1">
    <location>
        <begin position="25"/>
        <end position="94"/>
    </location>
</feature>
<dbReference type="PROSITE" id="PS51257">
    <property type="entry name" value="PROKAR_LIPOPROTEIN"/>
    <property type="match status" value="1"/>
</dbReference>
<evidence type="ECO:0000256" key="1">
    <source>
        <dbReference type="SAM" id="MobiDB-lite"/>
    </source>
</evidence>
<keyword evidence="4" id="KW-1185">Reference proteome</keyword>
<reference evidence="4" key="1">
    <citation type="journal article" date="2019" name="Int. J. Syst. Evol. Microbiol.">
        <title>The Global Catalogue of Microorganisms (GCM) 10K type strain sequencing project: providing services to taxonomists for standard genome sequencing and annotation.</title>
        <authorList>
            <consortium name="The Broad Institute Genomics Platform"/>
            <consortium name="The Broad Institute Genome Sequencing Center for Infectious Disease"/>
            <person name="Wu L."/>
            <person name="Ma J."/>
        </authorList>
    </citation>
    <scope>NUCLEOTIDE SEQUENCE [LARGE SCALE GENOMIC DNA]</scope>
    <source>
        <strain evidence="4">KCTC 23984</strain>
    </source>
</reference>
<feature type="signal peptide" evidence="2">
    <location>
        <begin position="1"/>
        <end position="21"/>
    </location>
</feature>
<evidence type="ECO:0000313" key="4">
    <source>
        <dbReference type="Proteomes" id="UP001597641"/>
    </source>
</evidence>
<accession>A0ABW6BYT0</accession>
<evidence type="ECO:0000256" key="2">
    <source>
        <dbReference type="SAM" id="SignalP"/>
    </source>
</evidence>
<protein>
    <submittedName>
        <fullName evidence="3">Uncharacterized protein</fullName>
    </submittedName>
</protein>
<proteinExistence type="predicted"/>
<dbReference type="RefSeq" id="WP_377487474.1">
    <property type="nucleotide sequence ID" value="NZ_JBHUOX010000014.1"/>
</dbReference>